<evidence type="ECO:0000313" key="1">
    <source>
        <dbReference type="EMBL" id="TWU59170.1"/>
    </source>
</evidence>
<sequence>MYQSFAIRGYQQTRIGFVQGVTRFHDQFTEGTICCPACQSNGVLRRGAKQREFKASPIHLKASVVVAALPRMECRDCGTIRQIEVGFADAGRTSTKAWAKHALQLTRIMTIKSEMHKTATK</sequence>
<evidence type="ECO:0008006" key="3">
    <source>
        <dbReference type="Google" id="ProtNLM"/>
    </source>
</evidence>
<accession>A0A5C6FEZ1</accession>
<keyword evidence="2" id="KW-1185">Reference proteome</keyword>
<gene>
    <name evidence="1" type="ORF">Poly51_19560</name>
</gene>
<evidence type="ECO:0000313" key="2">
    <source>
        <dbReference type="Proteomes" id="UP000318288"/>
    </source>
</evidence>
<dbReference type="AlphaFoldDB" id="A0A5C6FEZ1"/>
<name>A0A5C6FEZ1_9BACT</name>
<reference evidence="1 2" key="1">
    <citation type="submission" date="2019-02" db="EMBL/GenBank/DDBJ databases">
        <title>Deep-cultivation of Planctomycetes and their phenomic and genomic characterization uncovers novel biology.</title>
        <authorList>
            <person name="Wiegand S."/>
            <person name="Jogler M."/>
            <person name="Boedeker C."/>
            <person name="Pinto D."/>
            <person name="Vollmers J."/>
            <person name="Rivas-Marin E."/>
            <person name="Kohn T."/>
            <person name="Peeters S.H."/>
            <person name="Heuer A."/>
            <person name="Rast P."/>
            <person name="Oberbeckmann S."/>
            <person name="Bunk B."/>
            <person name="Jeske O."/>
            <person name="Meyerdierks A."/>
            <person name="Storesund J.E."/>
            <person name="Kallscheuer N."/>
            <person name="Luecker S."/>
            <person name="Lage O.M."/>
            <person name="Pohl T."/>
            <person name="Merkel B.J."/>
            <person name="Hornburger P."/>
            <person name="Mueller R.-W."/>
            <person name="Bruemmer F."/>
            <person name="Labrenz M."/>
            <person name="Spormann A.M."/>
            <person name="Op Den Camp H."/>
            <person name="Overmann J."/>
            <person name="Amann R."/>
            <person name="Jetten M.S.M."/>
            <person name="Mascher T."/>
            <person name="Medema M.H."/>
            <person name="Devos D.P."/>
            <person name="Kaster A.-K."/>
            <person name="Ovreas L."/>
            <person name="Rohde M."/>
            <person name="Galperin M.Y."/>
            <person name="Jogler C."/>
        </authorList>
    </citation>
    <scope>NUCLEOTIDE SEQUENCE [LARGE SCALE GENOMIC DNA]</scope>
    <source>
        <strain evidence="1 2">Poly51</strain>
    </source>
</reference>
<organism evidence="1 2">
    <name type="scientific">Rubripirellula tenax</name>
    <dbReference type="NCBI Taxonomy" id="2528015"/>
    <lineage>
        <taxon>Bacteria</taxon>
        <taxon>Pseudomonadati</taxon>
        <taxon>Planctomycetota</taxon>
        <taxon>Planctomycetia</taxon>
        <taxon>Pirellulales</taxon>
        <taxon>Pirellulaceae</taxon>
        <taxon>Rubripirellula</taxon>
    </lineage>
</organism>
<proteinExistence type="predicted"/>
<comment type="caution">
    <text evidence="1">The sequence shown here is derived from an EMBL/GenBank/DDBJ whole genome shotgun (WGS) entry which is preliminary data.</text>
</comment>
<protein>
    <recommendedName>
        <fullName evidence="3">Transposase IS204/IS1001/IS1096/IS1165 zinc-finger domain-containing protein</fullName>
    </recommendedName>
</protein>
<dbReference type="EMBL" id="SJPW01000002">
    <property type="protein sequence ID" value="TWU59170.1"/>
    <property type="molecule type" value="Genomic_DNA"/>
</dbReference>
<dbReference type="Proteomes" id="UP000318288">
    <property type="component" value="Unassembled WGS sequence"/>
</dbReference>